<dbReference type="InterPro" id="IPR005151">
    <property type="entry name" value="Tail-specific_protease"/>
</dbReference>
<dbReference type="EMBL" id="JBIACK010000009">
    <property type="protein sequence ID" value="MFE8702435.1"/>
    <property type="molecule type" value="Genomic_DNA"/>
</dbReference>
<dbReference type="Gene3D" id="3.30.750.44">
    <property type="match status" value="1"/>
</dbReference>
<keyword evidence="3" id="KW-1185">Reference proteome</keyword>
<evidence type="ECO:0000313" key="3">
    <source>
        <dbReference type="Proteomes" id="UP001601059"/>
    </source>
</evidence>
<dbReference type="RefSeq" id="WP_389362400.1">
    <property type="nucleotide sequence ID" value="NZ_JBIACK010000009.1"/>
</dbReference>
<evidence type="ECO:0000313" key="2">
    <source>
        <dbReference type="EMBL" id="MFE8702435.1"/>
    </source>
</evidence>
<keyword evidence="2" id="KW-0378">Hydrolase</keyword>
<dbReference type="Pfam" id="PF03572">
    <property type="entry name" value="Peptidase_S41"/>
    <property type="match status" value="1"/>
</dbReference>
<dbReference type="SMART" id="SM00245">
    <property type="entry name" value="TSPc"/>
    <property type="match status" value="1"/>
</dbReference>
<organism evidence="2 3">
    <name type="scientific">Cytobacillus spartinae</name>
    <dbReference type="NCBI Taxonomy" id="3299023"/>
    <lineage>
        <taxon>Bacteria</taxon>
        <taxon>Bacillati</taxon>
        <taxon>Bacillota</taxon>
        <taxon>Bacilli</taxon>
        <taxon>Bacillales</taxon>
        <taxon>Bacillaceae</taxon>
        <taxon>Cytobacillus</taxon>
    </lineage>
</organism>
<evidence type="ECO:0000259" key="1">
    <source>
        <dbReference type="SMART" id="SM00245"/>
    </source>
</evidence>
<reference evidence="2 3" key="1">
    <citation type="submission" date="2024-08" db="EMBL/GenBank/DDBJ databases">
        <title>Two novel Cytobacillus novel species.</title>
        <authorList>
            <person name="Liu G."/>
        </authorList>
    </citation>
    <scope>NUCLEOTIDE SEQUENCE [LARGE SCALE GENOMIC DNA]</scope>
    <source>
        <strain evidence="2 3">FJAT-54145</strain>
    </source>
</reference>
<comment type="caution">
    <text evidence="2">The sequence shown here is derived from an EMBL/GenBank/DDBJ whole genome shotgun (WGS) entry which is preliminary data.</text>
</comment>
<dbReference type="Proteomes" id="UP001601059">
    <property type="component" value="Unassembled WGS sequence"/>
</dbReference>
<dbReference type="InterPro" id="IPR029045">
    <property type="entry name" value="ClpP/crotonase-like_dom_sf"/>
</dbReference>
<name>A0ABW6KHU0_9BACI</name>
<dbReference type="EC" id="3.4.-.-" evidence="2"/>
<accession>A0ABW6KHU0</accession>
<sequence length="328" mass="37439">MANLKLTDTDKLQILRNLVEKVEKNYVYPEVAEEIIKNLNDLSNNQDLLNTLEDNNDYCKKVTDVLQSVNHDKHLRLIYKEHVEEKHNTDEDVDLFAGEWRKNFGFNKLEILPGNIGYINLTVFDQPSFAGNTAVAAMNFVSNTNGLILDLRKNVGGDPDMVSFLMSYFLNESVHNTTFYNRPTNREVQFWTSDFVPGKKYLDKPVYLLTSNFTFSAAESFAYNLKHLNKATIVGETTGGGANPGTGHKIHSNFFAFIPYGRAYHPETLENWEGVGVEPHIKVEKTKALDIAYKHLLTELLEKDDYLNDHLLCKEAKETILRLEVVTN</sequence>
<dbReference type="PANTHER" id="PTHR11261:SF3">
    <property type="entry name" value="RETINOL-BINDING PROTEIN 3"/>
    <property type="match status" value="1"/>
</dbReference>
<feature type="domain" description="Tail specific protease" evidence="1">
    <location>
        <begin position="88"/>
        <end position="284"/>
    </location>
</feature>
<dbReference type="CDD" id="cd07563">
    <property type="entry name" value="Peptidase_S41_IRBP"/>
    <property type="match status" value="1"/>
</dbReference>
<proteinExistence type="predicted"/>
<dbReference type="PANTHER" id="PTHR11261">
    <property type="entry name" value="INTERPHOTORECEPTOR RETINOID-BINDING PROTEIN"/>
    <property type="match status" value="1"/>
</dbReference>
<dbReference type="SUPFAM" id="SSF52096">
    <property type="entry name" value="ClpP/crotonase"/>
    <property type="match status" value="1"/>
</dbReference>
<dbReference type="Gene3D" id="3.90.226.10">
    <property type="entry name" value="2-enoyl-CoA Hydratase, Chain A, domain 1"/>
    <property type="match status" value="1"/>
</dbReference>
<gene>
    <name evidence="2" type="ORF">ACFYKX_17695</name>
</gene>
<dbReference type="GO" id="GO:0016787">
    <property type="term" value="F:hydrolase activity"/>
    <property type="evidence" value="ECO:0007669"/>
    <property type="project" value="UniProtKB-KW"/>
</dbReference>
<protein>
    <submittedName>
        <fullName evidence="2">S41 family peptidase</fullName>
        <ecNumber evidence="2">3.4.-.-</ecNumber>
    </submittedName>
</protein>